<name>A0ABP8MI31_9BACT</name>
<protein>
    <recommendedName>
        <fullName evidence="1">Peptidase S9 prolyl oligopeptidase catalytic domain-containing protein</fullName>
    </recommendedName>
</protein>
<evidence type="ECO:0000313" key="3">
    <source>
        <dbReference type="Proteomes" id="UP001501175"/>
    </source>
</evidence>
<keyword evidence="3" id="KW-1185">Reference proteome</keyword>
<sequence length="338" mass="37113">MYAHGYQTKGSPTGLNTAQEVAYFQDAFVKAGYALARSAYRQQGWALTEGVEDTEALRKYFVQKYGQPDSTFITGHSMGGMITVATIEKYPQYYQAGMPMCPNTGRVYELMKTRVFDLLVTFDALFPNTLPPLSELALGNANSLAQVFSQKNGQIEPSAAYINKLKADSAKARQFAERYDIKPADLAWVIPFYAVILADISQKAGGNPFDNTNTVYGGFGDNVAVNAKAVRLTETPGARRYLEKDGAFTGQLSKPLLVLHTTYDQLIPSNYATGYEDLARQAGKEQLFVVKYTNSQGHCVFTPQETANAFNQLRRWAKTGTKPVAGELKPANGLVSGK</sequence>
<evidence type="ECO:0000259" key="1">
    <source>
        <dbReference type="Pfam" id="PF00326"/>
    </source>
</evidence>
<accession>A0ABP8MI31</accession>
<evidence type="ECO:0000313" key="2">
    <source>
        <dbReference type="EMBL" id="GAA4449810.1"/>
    </source>
</evidence>
<comment type="caution">
    <text evidence="2">The sequence shown here is derived from an EMBL/GenBank/DDBJ whole genome shotgun (WGS) entry which is preliminary data.</text>
</comment>
<reference evidence="3" key="1">
    <citation type="journal article" date="2019" name="Int. J. Syst. Evol. Microbiol.">
        <title>The Global Catalogue of Microorganisms (GCM) 10K type strain sequencing project: providing services to taxonomists for standard genome sequencing and annotation.</title>
        <authorList>
            <consortium name="The Broad Institute Genomics Platform"/>
            <consortium name="The Broad Institute Genome Sequencing Center for Infectious Disease"/>
            <person name="Wu L."/>
            <person name="Ma J."/>
        </authorList>
    </citation>
    <scope>NUCLEOTIDE SEQUENCE [LARGE SCALE GENOMIC DNA]</scope>
    <source>
        <strain evidence="3">JCM 17927</strain>
    </source>
</reference>
<dbReference type="SUPFAM" id="SSF53474">
    <property type="entry name" value="alpha/beta-Hydrolases"/>
    <property type="match status" value="1"/>
</dbReference>
<proteinExistence type="predicted"/>
<dbReference type="EMBL" id="BAABHD010000010">
    <property type="protein sequence ID" value="GAA4449810.1"/>
    <property type="molecule type" value="Genomic_DNA"/>
</dbReference>
<dbReference type="Proteomes" id="UP001501175">
    <property type="component" value="Unassembled WGS sequence"/>
</dbReference>
<organism evidence="2 3">
    <name type="scientific">Nibrella saemangeumensis</name>
    <dbReference type="NCBI Taxonomy" id="1084526"/>
    <lineage>
        <taxon>Bacteria</taxon>
        <taxon>Pseudomonadati</taxon>
        <taxon>Bacteroidota</taxon>
        <taxon>Cytophagia</taxon>
        <taxon>Cytophagales</taxon>
        <taxon>Spirosomataceae</taxon>
        <taxon>Nibrella</taxon>
    </lineage>
</organism>
<dbReference type="InterPro" id="IPR001375">
    <property type="entry name" value="Peptidase_S9_cat"/>
</dbReference>
<gene>
    <name evidence="2" type="ORF">GCM10023189_09500</name>
</gene>
<dbReference type="InterPro" id="IPR029058">
    <property type="entry name" value="AB_hydrolase_fold"/>
</dbReference>
<feature type="domain" description="Peptidase S9 prolyl oligopeptidase catalytic" evidence="1">
    <location>
        <begin position="48"/>
        <end position="104"/>
    </location>
</feature>
<dbReference type="Pfam" id="PF00326">
    <property type="entry name" value="Peptidase_S9"/>
    <property type="match status" value="1"/>
</dbReference>
<dbReference type="Gene3D" id="3.40.50.1820">
    <property type="entry name" value="alpha/beta hydrolase"/>
    <property type="match status" value="1"/>
</dbReference>